<dbReference type="Proteomes" id="UP000495940">
    <property type="component" value="Chromosome"/>
</dbReference>
<evidence type="ECO:0000313" key="2">
    <source>
        <dbReference type="Proteomes" id="UP000495940"/>
    </source>
</evidence>
<reference evidence="1 2" key="1">
    <citation type="submission" date="2017-06" db="EMBL/GenBank/DDBJ databases">
        <title>Complete Genome Sequence of Streptomyces hawaiiensis NRRL 15010 and insights into acyldepsipeptides biosynthesis.</title>
        <authorList>
            <person name="Mariita R.M."/>
            <person name="Sello J.K."/>
        </authorList>
    </citation>
    <scope>NUCLEOTIDE SEQUENCE [LARGE SCALE GENOMIC DNA]</scope>
    <source>
        <strain evidence="1 2">ATCC 12236</strain>
    </source>
</reference>
<dbReference type="SUPFAM" id="SSF56281">
    <property type="entry name" value="Metallo-hydrolase/oxidoreductase"/>
    <property type="match status" value="1"/>
</dbReference>
<evidence type="ECO:0000313" key="1">
    <source>
        <dbReference type="EMBL" id="QCD60219.1"/>
    </source>
</evidence>
<dbReference type="KEGG" id="shaw:CEB94_39745"/>
<protein>
    <recommendedName>
        <fullName evidence="3">Metallo-beta-lactamase domain-containing protein</fullName>
    </recommendedName>
</protein>
<dbReference type="EMBL" id="CP021978">
    <property type="protein sequence ID" value="QCD60219.1"/>
    <property type="molecule type" value="Genomic_DNA"/>
</dbReference>
<dbReference type="RefSeq" id="WP_175436680.1">
    <property type="nucleotide sequence ID" value="NZ_CP021978.1"/>
</dbReference>
<keyword evidence="2" id="KW-1185">Reference proteome</keyword>
<dbReference type="AlphaFoldDB" id="A0A6G5RQU4"/>
<gene>
    <name evidence="1" type="ORF">CEB94_39745</name>
</gene>
<accession>A0A6G5RQU4</accession>
<dbReference type="InterPro" id="IPR036866">
    <property type="entry name" value="RibonucZ/Hydroxyglut_hydro"/>
</dbReference>
<name>A0A6G5RQU4_9ACTN</name>
<proteinExistence type="predicted"/>
<sequence>MAEVAHRIEAPGRTLTTTFITHAHAAHYLGLESLRSRFPQAKAVALPSVVAEIKATSDAQRKTWREWFEGRALDNTAIPEPLDGDTILIDGHGIRRDHAE</sequence>
<organism evidence="1 2">
    <name type="scientific">Streptomyces hawaiiensis</name>
    <dbReference type="NCBI Taxonomy" id="67305"/>
    <lineage>
        <taxon>Bacteria</taxon>
        <taxon>Bacillati</taxon>
        <taxon>Actinomycetota</taxon>
        <taxon>Actinomycetes</taxon>
        <taxon>Kitasatosporales</taxon>
        <taxon>Streptomycetaceae</taxon>
        <taxon>Streptomyces</taxon>
    </lineage>
</organism>
<dbReference type="Gene3D" id="3.60.15.10">
    <property type="entry name" value="Ribonuclease Z/Hydroxyacylglutathione hydrolase-like"/>
    <property type="match status" value="1"/>
</dbReference>
<evidence type="ECO:0008006" key="3">
    <source>
        <dbReference type="Google" id="ProtNLM"/>
    </source>
</evidence>